<keyword evidence="2" id="KW-1185">Reference proteome</keyword>
<reference evidence="1 2" key="1">
    <citation type="submission" date="2012-08" db="EMBL/GenBank/DDBJ databases">
        <authorList>
            <person name="Harkins D.M."/>
            <person name="Durkin A.S."/>
            <person name="Selengut J.D."/>
            <person name="Sanka R."/>
            <person name="DePew J."/>
            <person name="Purushe J."/>
            <person name="Matthias M.A."/>
            <person name="Vinetz J.M."/>
            <person name="Sutton G.G."/>
            <person name="Nelson W.C."/>
            <person name="Fouts D.E."/>
        </authorList>
    </citation>
    <scope>NUCLEOTIDE SEQUENCE [LARGE SCALE GENOMIC DNA]</scope>
    <source>
        <strain evidence="1 2">MMD4847</strain>
    </source>
</reference>
<accession>A0ABN0HAF4</accession>
<dbReference type="Proteomes" id="UP000018720">
    <property type="component" value="Unassembled WGS sequence"/>
</dbReference>
<proteinExistence type="predicted"/>
<name>A0ABN0HAF4_9LEPT</name>
<evidence type="ECO:0000313" key="1">
    <source>
        <dbReference type="EMBL" id="EJZ42455.1"/>
    </source>
</evidence>
<protein>
    <submittedName>
        <fullName evidence="1">Uncharacterized protein</fullName>
    </submittedName>
</protein>
<gene>
    <name evidence="1" type="ORF">LEP1GSC178_3355</name>
</gene>
<evidence type="ECO:0000313" key="2">
    <source>
        <dbReference type="Proteomes" id="UP000018720"/>
    </source>
</evidence>
<comment type="caution">
    <text evidence="1">The sequence shown here is derived from an EMBL/GenBank/DDBJ whole genome shotgun (WGS) entry which is preliminary data.</text>
</comment>
<dbReference type="EMBL" id="AHOM02000004">
    <property type="protein sequence ID" value="EJZ42455.1"/>
    <property type="molecule type" value="Genomic_DNA"/>
</dbReference>
<sequence>MLDGYYKKKLLKEYSPFSFIINFRIQRMRDDFPREVSVVRFE</sequence>
<organism evidence="1 2">
    <name type="scientific">Leptospira licerasiae str. MMD4847</name>
    <dbReference type="NCBI Taxonomy" id="1049971"/>
    <lineage>
        <taxon>Bacteria</taxon>
        <taxon>Pseudomonadati</taxon>
        <taxon>Spirochaetota</taxon>
        <taxon>Spirochaetia</taxon>
        <taxon>Leptospirales</taxon>
        <taxon>Leptospiraceae</taxon>
        <taxon>Leptospira</taxon>
    </lineage>
</organism>